<sequence>MSSKTSSIIKSAKSILPTFDRVLVRRIKAAQQTTSGIYIPEKNLAKPNVADVVAVGPGYTAQGGQFIKPTVAVGDKVLIPPHGGSPISVEKEEYLLFRDSDILAKIKDEE</sequence>
<dbReference type="InParanoid" id="A0A448YG41"/>
<evidence type="ECO:0000256" key="2">
    <source>
        <dbReference type="ARBA" id="ARBA00023186"/>
    </source>
</evidence>
<dbReference type="FunFam" id="2.30.33.40:FF:000002">
    <property type="entry name" value="10 kDa chaperonin, mitochondrial"/>
    <property type="match status" value="1"/>
</dbReference>
<dbReference type="InterPro" id="IPR020818">
    <property type="entry name" value="Chaperonin_GroES"/>
</dbReference>
<organism evidence="5 6">
    <name type="scientific">Brettanomyces naardenensis</name>
    <name type="common">Yeast</name>
    <dbReference type="NCBI Taxonomy" id="13370"/>
    <lineage>
        <taxon>Eukaryota</taxon>
        <taxon>Fungi</taxon>
        <taxon>Dikarya</taxon>
        <taxon>Ascomycota</taxon>
        <taxon>Saccharomycotina</taxon>
        <taxon>Pichiomycetes</taxon>
        <taxon>Pichiales</taxon>
        <taxon>Pichiaceae</taxon>
        <taxon>Brettanomyces</taxon>
    </lineage>
</organism>
<dbReference type="GO" id="GO:0005524">
    <property type="term" value="F:ATP binding"/>
    <property type="evidence" value="ECO:0007669"/>
    <property type="project" value="InterPro"/>
</dbReference>
<dbReference type="GO" id="GO:0051082">
    <property type="term" value="F:unfolded protein binding"/>
    <property type="evidence" value="ECO:0007669"/>
    <property type="project" value="TreeGrafter"/>
</dbReference>
<name>A0A448YG41_BRENA</name>
<dbReference type="PROSITE" id="PS00681">
    <property type="entry name" value="CHAPERONINS_CPN10"/>
    <property type="match status" value="1"/>
</dbReference>
<dbReference type="Gene3D" id="2.30.33.40">
    <property type="entry name" value="GroES chaperonin"/>
    <property type="match status" value="1"/>
</dbReference>
<proteinExistence type="inferred from homology"/>
<dbReference type="CDD" id="cd00320">
    <property type="entry name" value="cpn10"/>
    <property type="match status" value="1"/>
</dbReference>
<keyword evidence="6" id="KW-1185">Reference proteome</keyword>
<dbReference type="Pfam" id="PF00166">
    <property type="entry name" value="Cpn10"/>
    <property type="match status" value="1"/>
</dbReference>
<dbReference type="OrthoDB" id="184876at2759"/>
<accession>A0A448YG41</accession>
<reference evidence="5 6" key="1">
    <citation type="submission" date="2018-12" db="EMBL/GenBank/DDBJ databases">
        <authorList>
            <person name="Tiukova I."/>
            <person name="Dainat J."/>
        </authorList>
    </citation>
    <scope>NUCLEOTIDE SEQUENCE [LARGE SCALE GENOMIC DNA]</scope>
</reference>
<evidence type="ECO:0000256" key="1">
    <source>
        <dbReference type="ARBA" id="ARBA00006975"/>
    </source>
</evidence>
<dbReference type="GO" id="GO:0005759">
    <property type="term" value="C:mitochondrial matrix"/>
    <property type="evidence" value="ECO:0007669"/>
    <property type="project" value="TreeGrafter"/>
</dbReference>
<gene>
    <name evidence="5" type="ORF">BRENAR_LOCUS650</name>
</gene>
<protein>
    <submittedName>
        <fullName evidence="5">DEKNAAC100384</fullName>
    </submittedName>
</protein>
<dbReference type="PANTHER" id="PTHR10772:SF0">
    <property type="entry name" value="10 KDA HEAT SHOCK PROTEIN, MITOCHONDRIAL"/>
    <property type="match status" value="1"/>
</dbReference>
<dbReference type="InterPro" id="IPR011032">
    <property type="entry name" value="GroES-like_sf"/>
</dbReference>
<keyword evidence="2 4" id="KW-0143">Chaperone</keyword>
<dbReference type="AlphaFoldDB" id="A0A448YG41"/>
<dbReference type="PRINTS" id="PR00297">
    <property type="entry name" value="CHAPERONIN10"/>
</dbReference>
<comment type="function">
    <text evidence="3">Eukaryotic CPN10 homolog which is essential for mitochondrial protein biogenesis, together with CPN60. Binds to CPN60 in the presence of Mg-ATP and suppresses the ATPase activity of the latter.</text>
</comment>
<dbReference type="FunCoup" id="A0A448YG41">
    <property type="interactions" value="819"/>
</dbReference>
<evidence type="ECO:0000313" key="5">
    <source>
        <dbReference type="EMBL" id="VEU19915.1"/>
    </source>
</evidence>
<dbReference type="Proteomes" id="UP000290900">
    <property type="component" value="Unassembled WGS sequence"/>
</dbReference>
<comment type="similarity">
    <text evidence="1 4">Belongs to the GroES chaperonin family.</text>
</comment>
<dbReference type="GO" id="GO:0051087">
    <property type="term" value="F:protein-folding chaperone binding"/>
    <property type="evidence" value="ECO:0007669"/>
    <property type="project" value="TreeGrafter"/>
</dbReference>
<evidence type="ECO:0000313" key="6">
    <source>
        <dbReference type="Proteomes" id="UP000290900"/>
    </source>
</evidence>
<dbReference type="STRING" id="13370.A0A448YG41"/>
<evidence type="ECO:0000256" key="3">
    <source>
        <dbReference type="ARBA" id="ARBA00056825"/>
    </source>
</evidence>
<dbReference type="GO" id="GO:0046872">
    <property type="term" value="F:metal ion binding"/>
    <property type="evidence" value="ECO:0007669"/>
    <property type="project" value="TreeGrafter"/>
</dbReference>
<evidence type="ECO:0000256" key="4">
    <source>
        <dbReference type="RuleBase" id="RU003479"/>
    </source>
</evidence>
<dbReference type="InterPro" id="IPR037124">
    <property type="entry name" value="Chaperonin_GroES_sf"/>
</dbReference>
<dbReference type="GO" id="GO:0044183">
    <property type="term" value="F:protein folding chaperone"/>
    <property type="evidence" value="ECO:0007669"/>
    <property type="project" value="InterPro"/>
</dbReference>
<dbReference type="InterPro" id="IPR018369">
    <property type="entry name" value="Chaprnonin_Cpn10_CS"/>
</dbReference>
<dbReference type="HAMAP" id="MF_00580">
    <property type="entry name" value="CH10"/>
    <property type="match status" value="1"/>
</dbReference>
<dbReference type="SUPFAM" id="SSF50129">
    <property type="entry name" value="GroES-like"/>
    <property type="match status" value="1"/>
</dbReference>
<dbReference type="EMBL" id="CAACVR010000001">
    <property type="protein sequence ID" value="VEU19915.1"/>
    <property type="molecule type" value="Genomic_DNA"/>
</dbReference>
<dbReference type="PANTHER" id="PTHR10772">
    <property type="entry name" value="10 KDA HEAT SHOCK PROTEIN"/>
    <property type="match status" value="1"/>
</dbReference>
<dbReference type="SMART" id="SM00883">
    <property type="entry name" value="Cpn10"/>
    <property type="match status" value="1"/>
</dbReference>